<keyword evidence="3" id="KW-0479">Metal-binding</keyword>
<feature type="domain" description="Fe-S hydro-lyase tartrate dehydratase alpha-type catalytic" evidence="7">
    <location>
        <begin position="6"/>
        <end position="278"/>
    </location>
</feature>
<name>A0A1H5V952_XYLRU</name>
<keyword evidence="6" id="KW-0456">Lyase</keyword>
<evidence type="ECO:0000313" key="8">
    <source>
        <dbReference type="EMBL" id="SEF83308.1"/>
    </source>
</evidence>
<organism evidence="8 9">
    <name type="scientific">Xylanibacter ruminicola</name>
    <name type="common">Prevotella ruminicola</name>
    <dbReference type="NCBI Taxonomy" id="839"/>
    <lineage>
        <taxon>Bacteria</taxon>
        <taxon>Pseudomonadati</taxon>
        <taxon>Bacteroidota</taxon>
        <taxon>Bacteroidia</taxon>
        <taxon>Bacteroidales</taxon>
        <taxon>Prevotellaceae</taxon>
        <taxon>Xylanibacter</taxon>
    </lineage>
</organism>
<protein>
    <submittedName>
        <fullName evidence="8">Fumarate hydratase subunit alpha</fullName>
    </submittedName>
</protein>
<keyword evidence="4" id="KW-0408">Iron</keyword>
<dbReference type="GO" id="GO:0046872">
    <property type="term" value="F:metal ion binding"/>
    <property type="evidence" value="ECO:0007669"/>
    <property type="project" value="UniProtKB-KW"/>
</dbReference>
<dbReference type="EMBL" id="FNUV01000004">
    <property type="protein sequence ID" value="SEF83308.1"/>
    <property type="molecule type" value="Genomic_DNA"/>
</dbReference>
<proteinExistence type="inferred from homology"/>
<dbReference type="PANTHER" id="PTHR43351">
    <property type="entry name" value="L(+)-TARTRATE DEHYDRATASE SUBUNIT BETA"/>
    <property type="match status" value="1"/>
</dbReference>
<evidence type="ECO:0000313" key="9">
    <source>
        <dbReference type="Proteomes" id="UP000236735"/>
    </source>
</evidence>
<dbReference type="AlphaFoldDB" id="A0A1H5V952"/>
<dbReference type="GO" id="GO:0051539">
    <property type="term" value="F:4 iron, 4 sulfur cluster binding"/>
    <property type="evidence" value="ECO:0007669"/>
    <property type="project" value="UniProtKB-KW"/>
</dbReference>
<keyword evidence="2" id="KW-0004">4Fe-4S</keyword>
<evidence type="ECO:0000256" key="4">
    <source>
        <dbReference type="ARBA" id="ARBA00023004"/>
    </source>
</evidence>
<dbReference type="GO" id="GO:0016829">
    <property type="term" value="F:lyase activity"/>
    <property type="evidence" value="ECO:0007669"/>
    <property type="project" value="UniProtKB-KW"/>
</dbReference>
<dbReference type="Proteomes" id="UP000236735">
    <property type="component" value="Unassembled WGS sequence"/>
</dbReference>
<evidence type="ECO:0000256" key="3">
    <source>
        <dbReference type="ARBA" id="ARBA00022723"/>
    </source>
</evidence>
<dbReference type="Pfam" id="PF05681">
    <property type="entry name" value="Fumerase"/>
    <property type="match status" value="1"/>
</dbReference>
<reference evidence="8 9" key="1">
    <citation type="submission" date="2016-10" db="EMBL/GenBank/DDBJ databases">
        <authorList>
            <person name="de Groot N.N."/>
        </authorList>
    </citation>
    <scope>NUCLEOTIDE SEQUENCE [LARGE SCALE GENOMIC DNA]</scope>
    <source>
        <strain evidence="8 9">AR32</strain>
    </source>
</reference>
<dbReference type="RefSeq" id="WP_103915726.1">
    <property type="nucleotide sequence ID" value="NZ_FNUV01000004.1"/>
</dbReference>
<evidence type="ECO:0000256" key="5">
    <source>
        <dbReference type="ARBA" id="ARBA00023014"/>
    </source>
</evidence>
<evidence type="ECO:0000256" key="6">
    <source>
        <dbReference type="ARBA" id="ARBA00023239"/>
    </source>
</evidence>
<dbReference type="InterPro" id="IPR004646">
    <property type="entry name" value="Fe-S_hydro-lyase_TtdA-typ_cat"/>
</dbReference>
<evidence type="ECO:0000256" key="1">
    <source>
        <dbReference type="ARBA" id="ARBA00008876"/>
    </source>
</evidence>
<dbReference type="NCBIfam" id="TIGR00722">
    <property type="entry name" value="ttdA_fumA_fumB"/>
    <property type="match status" value="1"/>
</dbReference>
<accession>A0A1H5V952</accession>
<sequence>MSNIIDKVADCLVRAGSTFCEDQKEAYRKAIADEQIESSCWVMKQVLENALVAEERRSPLCDDTGIPHLFLEIGKNRAVTGELLEEIKEGVRQGLRQLPGRPMAIKGDDYARIDQSGGLNEDSGALDASPILIKSVDEDVLRLTVLMLGGGPAIRGITQRVFHKHSVDVVIEEIVNRAIPAVSQLGCSPCTLAIGIGRSQFEATSLMMEAMAKGDYGVQSDFEKRITDKVNEANVGPLGLGGKHSVLATFAKIGPQRASGVRIVALRPCCCFEPRRAYVEL</sequence>
<keyword evidence="5" id="KW-0411">Iron-sulfur</keyword>
<gene>
    <name evidence="8" type="ORF">SAMN05216354_1795</name>
</gene>
<evidence type="ECO:0000256" key="2">
    <source>
        <dbReference type="ARBA" id="ARBA00022485"/>
    </source>
</evidence>
<comment type="similarity">
    <text evidence="1">Belongs to the class-I fumarase family.</text>
</comment>
<evidence type="ECO:0000259" key="7">
    <source>
        <dbReference type="Pfam" id="PF05681"/>
    </source>
</evidence>
<dbReference type="PANTHER" id="PTHR43351:SF2">
    <property type="entry name" value="L(+)-TARTRATE DEHYDRATASE SUBUNIT BETA-RELATED"/>
    <property type="match status" value="1"/>
</dbReference>